<gene>
    <name evidence="1" type="ORF">C2845_PM07G05880</name>
</gene>
<dbReference type="OrthoDB" id="690769at2759"/>
<comment type="caution">
    <text evidence="1">The sequence shown here is derived from an EMBL/GenBank/DDBJ whole genome shotgun (WGS) entry which is preliminary data.</text>
</comment>
<dbReference type="AlphaFoldDB" id="A0A3L6SS78"/>
<dbReference type="EMBL" id="PQIB02000004">
    <property type="protein sequence ID" value="RLN24564.1"/>
    <property type="molecule type" value="Genomic_DNA"/>
</dbReference>
<evidence type="ECO:0000313" key="1">
    <source>
        <dbReference type="EMBL" id="RLN24564.1"/>
    </source>
</evidence>
<organism evidence="1 2">
    <name type="scientific">Panicum miliaceum</name>
    <name type="common">Proso millet</name>
    <name type="synonym">Broomcorn millet</name>
    <dbReference type="NCBI Taxonomy" id="4540"/>
    <lineage>
        <taxon>Eukaryota</taxon>
        <taxon>Viridiplantae</taxon>
        <taxon>Streptophyta</taxon>
        <taxon>Embryophyta</taxon>
        <taxon>Tracheophyta</taxon>
        <taxon>Spermatophyta</taxon>
        <taxon>Magnoliopsida</taxon>
        <taxon>Liliopsida</taxon>
        <taxon>Poales</taxon>
        <taxon>Poaceae</taxon>
        <taxon>PACMAD clade</taxon>
        <taxon>Panicoideae</taxon>
        <taxon>Panicodae</taxon>
        <taxon>Paniceae</taxon>
        <taxon>Panicinae</taxon>
        <taxon>Panicum</taxon>
        <taxon>Panicum sect. Panicum</taxon>
    </lineage>
</organism>
<dbReference type="Proteomes" id="UP000275267">
    <property type="component" value="Unassembled WGS sequence"/>
</dbReference>
<evidence type="ECO:0000313" key="2">
    <source>
        <dbReference type="Proteomes" id="UP000275267"/>
    </source>
</evidence>
<reference evidence="2" key="1">
    <citation type="journal article" date="2019" name="Nat. Commun.">
        <title>The genome of broomcorn millet.</title>
        <authorList>
            <person name="Zou C."/>
            <person name="Miki D."/>
            <person name="Li D."/>
            <person name="Tang Q."/>
            <person name="Xiao L."/>
            <person name="Rajput S."/>
            <person name="Deng P."/>
            <person name="Jia W."/>
            <person name="Huang R."/>
            <person name="Zhang M."/>
            <person name="Sun Y."/>
            <person name="Hu J."/>
            <person name="Fu X."/>
            <person name="Schnable P.S."/>
            <person name="Li F."/>
            <person name="Zhang H."/>
            <person name="Feng B."/>
            <person name="Zhu X."/>
            <person name="Liu R."/>
            <person name="Schnable J.C."/>
            <person name="Zhu J.-K."/>
            <person name="Zhang H."/>
        </authorList>
    </citation>
    <scope>NUCLEOTIDE SEQUENCE [LARGE SCALE GENOMIC DNA]</scope>
</reference>
<keyword evidence="2" id="KW-1185">Reference proteome</keyword>
<name>A0A3L6SS78_PANMI</name>
<protein>
    <recommendedName>
        <fullName evidence="3">RNase H type-1 domain-containing protein</fullName>
    </recommendedName>
</protein>
<evidence type="ECO:0008006" key="3">
    <source>
        <dbReference type="Google" id="ProtNLM"/>
    </source>
</evidence>
<proteinExistence type="predicted"/>
<accession>A0A3L6SS78</accession>
<sequence>MFSYENKNTVPLEKQTSNLLWQAPEEGWIKINVDGNYVETTGEASVGVTIQDHKRLVSLSSWRYMFQCSSAEEAELLHVGKACGWLINGVMT</sequence>